<organism evidence="8 9">
    <name type="scientific">Penicillium alfredii</name>
    <dbReference type="NCBI Taxonomy" id="1506179"/>
    <lineage>
        <taxon>Eukaryota</taxon>
        <taxon>Fungi</taxon>
        <taxon>Dikarya</taxon>
        <taxon>Ascomycota</taxon>
        <taxon>Pezizomycotina</taxon>
        <taxon>Eurotiomycetes</taxon>
        <taxon>Eurotiomycetidae</taxon>
        <taxon>Eurotiales</taxon>
        <taxon>Aspergillaceae</taxon>
        <taxon>Penicillium</taxon>
    </lineage>
</organism>
<dbReference type="GeneID" id="81398753"/>
<feature type="transmembrane region" description="Helical" evidence="6">
    <location>
        <begin position="302"/>
        <end position="319"/>
    </location>
</feature>
<reference evidence="8" key="1">
    <citation type="submission" date="2022-11" db="EMBL/GenBank/DDBJ databases">
        <authorList>
            <person name="Petersen C."/>
        </authorList>
    </citation>
    <scope>NUCLEOTIDE SEQUENCE</scope>
    <source>
        <strain evidence="8">IBT 34128</strain>
    </source>
</reference>
<evidence type="ECO:0000256" key="2">
    <source>
        <dbReference type="ARBA" id="ARBA00022692"/>
    </source>
</evidence>
<evidence type="ECO:0000256" key="6">
    <source>
        <dbReference type="SAM" id="Phobius"/>
    </source>
</evidence>
<feature type="transmembrane region" description="Helical" evidence="6">
    <location>
        <begin position="404"/>
        <end position="431"/>
    </location>
</feature>
<keyword evidence="9" id="KW-1185">Reference proteome</keyword>
<feature type="transmembrane region" description="Helical" evidence="6">
    <location>
        <begin position="520"/>
        <end position="544"/>
    </location>
</feature>
<evidence type="ECO:0000259" key="7">
    <source>
        <dbReference type="PROSITE" id="PS50850"/>
    </source>
</evidence>
<comment type="subcellular location">
    <subcellularLocation>
        <location evidence="1">Membrane</location>
        <topology evidence="1">Multi-pass membrane protein</topology>
    </subcellularLocation>
</comment>
<feature type="transmembrane region" description="Helical" evidence="6">
    <location>
        <begin position="339"/>
        <end position="360"/>
    </location>
</feature>
<dbReference type="PANTHER" id="PTHR23502:SF47">
    <property type="entry name" value="MAJOR FACILITATOR SUPERFAMILY (MFS) PROFILE DOMAIN-CONTAINING PROTEIN-RELATED"/>
    <property type="match status" value="1"/>
</dbReference>
<feature type="region of interest" description="Disordered" evidence="5">
    <location>
        <begin position="35"/>
        <end position="91"/>
    </location>
</feature>
<dbReference type="RefSeq" id="XP_056507877.1">
    <property type="nucleotide sequence ID" value="XM_056659584.1"/>
</dbReference>
<feature type="transmembrane region" description="Helical" evidence="6">
    <location>
        <begin position="556"/>
        <end position="576"/>
    </location>
</feature>
<feature type="compositionally biased region" description="Basic and acidic residues" evidence="5">
    <location>
        <begin position="48"/>
        <end position="61"/>
    </location>
</feature>
<evidence type="ECO:0000256" key="3">
    <source>
        <dbReference type="ARBA" id="ARBA00022989"/>
    </source>
</evidence>
<dbReference type="PANTHER" id="PTHR23502">
    <property type="entry name" value="MAJOR FACILITATOR SUPERFAMILY"/>
    <property type="match status" value="1"/>
</dbReference>
<keyword evidence="2 6" id="KW-0812">Transmembrane</keyword>
<dbReference type="InterPro" id="IPR011701">
    <property type="entry name" value="MFS"/>
</dbReference>
<feature type="transmembrane region" description="Helical" evidence="6">
    <location>
        <begin position="588"/>
        <end position="608"/>
    </location>
</feature>
<feature type="compositionally biased region" description="Polar residues" evidence="5">
    <location>
        <begin position="72"/>
        <end position="84"/>
    </location>
</feature>
<dbReference type="Gene3D" id="1.20.1250.20">
    <property type="entry name" value="MFS general substrate transporter like domains"/>
    <property type="match status" value="1"/>
</dbReference>
<dbReference type="GO" id="GO:0022857">
    <property type="term" value="F:transmembrane transporter activity"/>
    <property type="evidence" value="ECO:0007669"/>
    <property type="project" value="InterPro"/>
</dbReference>
<dbReference type="Pfam" id="PF07690">
    <property type="entry name" value="MFS_1"/>
    <property type="match status" value="1"/>
</dbReference>
<feature type="transmembrane region" description="Helical" evidence="6">
    <location>
        <begin position="495"/>
        <end position="514"/>
    </location>
</feature>
<evidence type="ECO:0000313" key="9">
    <source>
        <dbReference type="Proteomes" id="UP001141434"/>
    </source>
</evidence>
<dbReference type="GO" id="GO:0005886">
    <property type="term" value="C:plasma membrane"/>
    <property type="evidence" value="ECO:0007669"/>
    <property type="project" value="TreeGrafter"/>
</dbReference>
<dbReference type="AlphaFoldDB" id="A0A9W9JWW8"/>
<evidence type="ECO:0000313" key="8">
    <source>
        <dbReference type="EMBL" id="KAJ5084480.1"/>
    </source>
</evidence>
<protein>
    <recommendedName>
        <fullName evidence="7">Major facilitator superfamily (MFS) profile domain-containing protein</fullName>
    </recommendedName>
</protein>
<dbReference type="PROSITE" id="PS50850">
    <property type="entry name" value="MFS"/>
    <property type="match status" value="1"/>
</dbReference>
<evidence type="ECO:0000256" key="5">
    <source>
        <dbReference type="SAM" id="MobiDB-lite"/>
    </source>
</evidence>
<keyword evidence="4 6" id="KW-0472">Membrane</keyword>
<name>A0A9W9JWW8_9EURO</name>
<keyword evidence="3 6" id="KW-1133">Transmembrane helix</keyword>
<dbReference type="OrthoDB" id="3936150at2759"/>
<feature type="transmembrane region" description="Helical" evidence="6">
    <location>
        <begin position="246"/>
        <end position="263"/>
    </location>
</feature>
<dbReference type="InterPro" id="IPR020846">
    <property type="entry name" value="MFS_dom"/>
</dbReference>
<feature type="transmembrane region" description="Helical" evidence="6">
    <location>
        <begin position="215"/>
        <end position="234"/>
    </location>
</feature>
<dbReference type="Proteomes" id="UP001141434">
    <property type="component" value="Unassembled WGS sequence"/>
</dbReference>
<dbReference type="EMBL" id="JAPMSZ010000011">
    <property type="protein sequence ID" value="KAJ5084480.1"/>
    <property type="molecule type" value="Genomic_DNA"/>
</dbReference>
<sequence>MHAAMQSFLQYRRICKQLKQQLVVKHESPDEAWTGERRYSYQGGRIQSEPREPDDGEPATRRREHGHRTRISGPTLQPRHTTATHLEPDGDVERADYDTQIQGDPQTINSAETLGDTPEMIVTGLERCRPEADDPNDVPDGTANGGGRKAQQDKVVVVTFEGDCDPMDPHNWPILCRFGCTVLVAFTASVILWASTIYSAALSSARWYYGTSFELQIVPTALYLIGVGIGGVVTAPLSEVVGRNPVYIPSLTLFILFTMGSALSQNIAQGIVCRAFAGFFGSAPLVCAGGSLVDLWSRIERIYAFPIYAILTFMGPIVSPTPGSFVTMAKAVNWRFVDWMTMIFAGVILTLVVLCLPETYSPVILHWKAKQLRLLTGDPRYRPPLEFKRVSFILRVAHALYRPFLLFVTEPIIMIFAVYLSIIFIILYTFVAGYVHIYKEIYHFNTGQTGLAFLGIAVGIWLAAPLVPLAMKLLRKDILRSRAEGKDRPGPEIGLYMAMFGAPAVPLALFWMGWTARASISVWFPLASSVLFGFGVICVFVSSYQYISDAFENHAASALASIQVFRFTAAGVMVVVSEKMYRHLGVAWTLSVFGALATVLLPVPYVLYRWGPVVRRWSRYARSEG</sequence>
<reference evidence="8" key="2">
    <citation type="journal article" date="2023" name="IMA Fungus">
        <title>Comparative genomic study of the Penicillium genus elucidates a diverse pangenome and 15 lateral gene transfer events.</title>
        <authorList>
            <person name="Petersen C."/>
            <person name="Sorensen T."/>
            <person name="Nielsen M.R."/>
            <person name="Sondergaard T.E."/>
            <person name="Sorensen J.L."/>
            <person name="Fitzpatrick D.A."/>
            <person name="Frisvad J.C."/>
            <person name="Nielsen K.L."/>
        </authorList>
    </citation>
    <scope>NUCLEOTIDE SEQUENCE</scope>
    <source>
        <strain evidence="8">IBT 34128</strain>
    </source>
</reference>
<feature type="transmembrane region" description="Helical" evidence="6">
    <location>
        <begin position="451"/>
        <end position="474"/>
    </location>
</feature>
<dbReference type="SUPFAM" id="SSF103473">
    <property type="entry name" value="MFS general substrate transporter"/>
    <property type="match status" value="1"/>
</dbReference>
<accession>A0A9W9JWW8</accession>
<proteinExistence type="predicted"/>
<feature type="transmembrane region" description="Helical" evidence="6">
    <location>
        <begin position="275"/>
        <end position="295"/>
    </location>
</feature>
<feature type="region of interest" description="Disordered" evidence="5">
    <location>
        <begin position="128"/>
        <end position="150"/>
    </location>
</feature>
<feature type="transmembrane region" description="Helical" evidence="6">
    <location>
        <begin position="174"/>
        <end position="195"/>
    </location>
</feature>
<feature type="domain" description="Major facilitator superfamily (MFS) profile" evidence="7">
    <location>
        <begin position="173"/>
        <end position="612"/>
    </location>
</feature>
<evidence type="ECO:0000256" key="4">
    <source>
        <dbReference type="ARBA" id="ARBA00023136"/>
    </source>
</evidence>
<evidence type="ECO:0000256" key="1">
    <source>
        <dbReference type="ARBA" id="ARBA00004141"/>
    </source>
</evidence>
<gene>
    <name evidence="8" type="ORF">NUU61_009059</name>
</gene>
<comment type="caution">
    <text evidence="8">The sequence shown here is derived from an EMBL/GenBank/DDBJ whole genome shotgun (WGS) entry which is preliminary data.</text>
</comment>
<dbReference type="CDD" id="cd17323">
    <property type="entry name" value="MFS_Tpo1_MDR_like"/>
    <property type="match status" value="1"/>
</dbReference>
<dbReference type="InterPro" id="IPR036259">
    <property type="entry name" value="MFS_trans_sf"/>
</dbReference>